<keyword evidence="7" id="KW-1185">Reference proteome</keyword>
<dbReference type="EC" id="3.1.6.-" evidence="6"/>
<dbReference type="Gene3D" id="3.30.1120.10">
    <property type="match status" value="1"/>
</dbReference>
<evidence type="ECO:0000256" key="4">
    <source>
        <dbReference type="ARBA" id="ARBA00022837"/>
    </source>
</evidence>
<evidence type="ECO:0000259" key="5">
    <source>
        <dbReference type="Pfam" id="PF00884"/>
    </source>
</evidence>
<accession>A0ABV4WQH6</accession>
<dbReference type="Pfam" id="PF00884">
    <property type="entry name" value="Sulfatase"/>
    <property type="match status" value="1"/>
</dbReference>
<proteinExistence type="inferred from homology"/>
<reference evidence="6 7" key="1">
    <citation type="submission" date="2024-09" db="EMBL/GenBank/DDBJ databases">
        <title>Floridaenema gen nov. (Aerosakkonemataceae, Aerosakkonematales ord. nov., Cyanobacteria) from benthic tropical and subtropical fresh waters, with the description of four new species.</title>
        <authorList>
            <person name="Moretto J.A."/>
            <person name="Berthold D.E."/>
            <person name="Lefler F.W."/>
            <person name="Huang I.-S."/>
            <person name="Laughinghouse H. IV."/>
        </authorList>
    </citation>
    <scope>NUCLEOTIDE SEQUENCE [LARGE SCALE GENOMIC DNA]</scope>
    <source>
        <strain evidence="6 7">BLCC-F167</strain>
    </source>
</reference>
<organism evidence="6 7">
    <name type="scientific">Floridaenema evergladense BLCC-F167</name>
    <dbReference type="NCBI Taxonomy" id="3153639"/>
    <lineage>
        <taxon>Bacteria</taxon>
        <taxon>Bacillati</taxon>
        <taxon>Cyanobacteriota</taxon>
        <taxon>Cyanophyceae</taxon>
        <taxon>Oscillatoriophycideae</taxon>
        <taxon>Aerosakkonematales</taxon>
        <taxon>Aerosakkonemataceae</taxon>
        <taxon>Floridanema</taxon>
        <taxon>Floridanema evergladense</taxon>
    </lineage>
</organism>
<dbReference type="InterPro" id="IPR000917">
    <property type="entry name" value="Sulfatase_N"/>
</dbReference>
<protein>
    <submittedName>
        <fullName evidence="6">Arylsulfatase</fullName>
        <ecNumber evidence="6">3.1.6.-</ecNumber>
    </submittedName>
</protein>
<name>A0ABV4WQH6_9CYAN</name>
<evidence type="ECO:0000256" key="1">
    <source>
        <dbReference type="ARBA" id="ARBA00008779"/>
    </source>
</evidence>
<gene>
    <name evidence="6" type="ORF">ACE1CA_22635</name>
</gene>
<dbReference type="PROSITE" id="PS00523">
    <property type="entry name" value="SULFATASE_1"/>
    <property type="match status" value="1"/>
</dbReference>
<keyword evidence="4" id="KW-0106">Calcium</keyword>
<sequence length="809" mass="89116">MLRVGFMGWQRKDMIQMFVRFVAMIFFSIISLFPLPAMAATSKILPVPDPDFQGKIGLTYKESEPDFPKSIAAPAKAPNVLLILLDDVGFGQTSTFGGPIDTPNLTKLAGRGLRYNQFHVTALCSPTRAALLTGRNHHSVNTGVVEELATGFPGYTTILPKSAATVAEVLRQNGYSTAAFGKWHNTPDYETSAAGPFDRWPTHLGFDYFYGFLGGDTNQWSPALVENTKRIQKPTDNPDYHLTPDLADHAISWIRTQQSIAPDKPFFAYFATGATHAPHHAPKAWIDKYKGKFDQGWDKLREETFARQKQLGVIPASAQLTPRPKELPAWDSLSKEDQRLFAHQAEVFAGFTAHTDAEIGRVIDAIDRLGELDNTLVIYIVGDNGASAEGGLTGTVNELKVFNGVPEDRQLLLASLDELGSPKTFNHFHAAWAWAVNTPFQWTKQIASHFGGTRDPLVIAWGDRIQDRGGLRTQFHHVIDIAPTILEATGITPPTIVNGVEQQPIEGTSLAYTFDNPDAPSQHTTQYFEMFGNRAIYDKGWIAAARHGRLPWERVSKTSFDQDTWELYDITKDFSEANNLAEENPTKLKELQSLFLAEAREHKVLPLDDRLLNRFDVSIRPSLAAGRTHFTYYPGATGIPEGSAPDLKNKSFTITAAVDIPKDNDDAEGVLVAQGGRFAGWSFFLDDGKPIFAYNFLGSDRTLIKSKEEVPVGPSNIRFEFESDGGTPGAGGIGKLFINDKPVGEGHIAKTVPYRLGLDETFDVGQDLGTPVVEAYQPPFAFTGNLQKVTLDLKAIEIAATQTKSAYAD</sequence>
<keyword evidence="2" id="KW-0479">Metal-binding</keyword>
<comment type="similarity">
    <text evidence="1">Belongs to the sulfatase family.</text>
</comment>
<comment type="caution">
    <text evidence="6">The sequence shown here is derived from an EMBL/GenBank/DDBJ whole genome shotgun (WGS) entry which is preliminary data.</text>
</comment>
<dbReference type="InterPro" id="IPR017850">
    <property type="entry name" value="Alkaline_phosphatase_core_sf"/>
</dbReference>
<dbReference type="InterPro" id="IPR050738">
    <property type="entry name" value="Sulfatase"/>
</dbReference>
<dbReference type="PANTHER" id="PTHR42693">
    <property type="entry name" value="ARYLSULFATASE FAMILY MEMBER"/>
    <property type="match status" value="1"/>
</dbReference>
<dbReference type="Gene3D" id="3.40.720.10">
    <property type="entry name" value="Alkaline Phosphatase, subunit A"/>
    <property type="match status" value="1"/>
</dbReference>
<evidence type="ECO:0000313" key="7">
    <source>
        <dbReference type="Proteomes" id="UP001576780"/>
    </source>
</evidence>
<evidence type="ECO:0000313" key="6">
    <source>
        <dbReference type="EMBL" id="MFB2837334.1"/>
    </source>
</evidence>
<evidence type="ECO:0000256" key="2">
    <source>
        <dbReference type="ARBA" id="ARBA00022723"/>
    </source>
</evidence>
<dbReference type="GO" id="GO:0016787">
    <property type="term" value="F:hydrolase activity"/>
    <property type="evidence" value="ECO:0007669"/>
    <property type="project" value="UniProtKB-KW"/>
</dbReference>
<keyword evidence="3 6" id="KW-0378">Hydrolase</keyword>
<evidence type="ECO:0000256" key="3">
    <source>
        <dbReference type="ARBA" id="ARBA00022801"/>
    </source>
</evidence>
<dbReference type="PANTHER" id="PTHR42693:SF43">
    <property type="entry name" value="BLL2667 PROTEIN"/>
    <property type="match status" value="1"/>
</dbReference>
<feature type="domain" description="Sulfatase N-terminal" evidence="5">
    <location>
        <begin position="78"/>
        <end position="491"/>
    </location>
</feature>
<dbReference type="SUPFAM" id="SSF53649">
    <property type="entry name" value="Alkaline phosphatase-like"/>
    <property type="match status" value="1"/>
</dbReference>
<dbReference type="CDD" id="cd16025">
    <property type="entry name" value="PAS_like"/>
    <property type="match status" value="1"/>
</dbReference>
<dbReference type="RefSeq" id="WP_413279686.1">
    <property type="nucleotide sequence ID" value="NZ_JBHFNT010000207.1"/>
</dbReference>
<dbReference type="InterPro" id="IPR024607">
    <property type="entry name" value="Sulfatase_CS"/>
</dbReference>
<dbReference type="EMBL" id="JBHFNT010000207">
    <property type="protein sequence ID" value="MFB2837334.1"/>
    <property type="molecule type" value="Genomic_DNA"/>
</dbReference>
<dbReference type="Proteomes" id="UP001576780">
    <property type="component" value="Unassembled WGS sequence"/>
</dbReference>